<reference evidence="2 3" key="1">
    <citation type="submission" date="2016-07" db="EMBL/GenBank/DDBJ databases">
        <title>Pervasive Adenine N6-methylation of Active Genes in Fungi.</title>
        <authorList>
            <consortium name="DOE Joint Genome Institute"/>
            <person name="Mondo S.J."/>
            <person name="Dannebaum R.O."/>
            <person name="Kuo R.C."/>
            <person name="Labutti K."/>
            <person name="Haridas S."/>
            <person name="Kuo A."/>
            <person name="Salamov A."/>
            <person name="Ahrendt S.R."/>
            <person name="Lipzen A."/>
            <person name="Sullivan W."/>
            <person name="Andreopoulos W.B."/>
            <person name="Clum A."/>
            <person name="Lindquist E."/>
            <person name="Daum C."/>
            <person name="Ramamoorthy G.K."/>
            <person name="Gryganskyi A."/>
            <person name="Culley D."/>
            <person name="Magnuson J.K."/>
            <person name="James T.Y."/>
            <person name="O'Malley M.A."/>
            <person name="Stajich J.E."/>
            <person name="Spatafora J.W."/>
            <person name="Visel A."/>
            <person name="Grigoriev I.V."/>
        </authorList>
    </citation>
    <scope>NUCLEOTIDE SEQUENCE [LARGE SCALE GENOMIC DNA]</scope>
    <source>
        <strain evidence="2 3">NRRL 1336</strain>
    </source>
</reference>
<proteinExistence type="predicted"/>
<gene>
    <name evidence="2" type="ORF">BCR42DRAFT_393136</name>
</gene>
<keyword evidence="3" id="KW-1185">Reference proteome</keyword>
<feature type="transmembrane region" description="Helical" evidence="1">
    <location>
        <begin position="54"/>
        <end position="74"/>
    </location>
</feature>
<evidence type="ECO:0000313" key="3">
    <source>
        <dbReference type="Proteomes" id="UP000193560"/>
    </source>
</evidence>
<keyword evidence="1" id="KW-0472">Membrane</keyword>
<sequence length="138" mass="15372">MISVGITVIAGRPELLFIHPWEKNPPLFINSMTYNAMSKSQTGKTVHGGISPGFTISFVQITISVVTILIMAGLEKSRLWKISWANLQPLYGAMGAVMSIHPIAEMTYFSFFLDYATPQKCKSRCGEEKKSSVQLERK</sequence>
<dbReference type="Proteomes" id="UP000193560">
    <property type="component" value="Unassembled WGS sequence"/>
</dbReference>
<evidence type="ECO:0000256" key="1">
    <source>
        <dbReference type="SAM" id="Phobius"/>
    </source>
</evidence>
<dbReference type="AlphaFoldDB" id="A0A1X2IEV3"/>
<evidence type="ECO:0000313" key="2">
    <source>
        <dbReference type="EMBL" id="ORZ15244.1"/>
    </source>
</evidence>
<dbReference type="EMBL" id="MCGE01000013">
    <property type="protein sequence ID" value="ORZ15244.1"/>
    <property type="molecule type" value="Genomic_DNA"/>
</dbReference>
<comment type="caution">
    <text evidence="2">The sequence shown here is derived from an EMBL/GenBank/DDBJ whole genome shotgun (WGS) entry which is preliminary data.</text>
</comment>
<organism evidence="2 3">
    <name type="scientific">Absidia repens</name>
    <dbReference type="NCBI Taxonomy" id="90262"/>
    <lineage>
        <taxon>Eukaryota</taxon>
        <taxon>Fungi</taxon>
        <taxon>Fungi incertae sedis</taxon>
        <taxon>Mucoromycota</taxon>
        <taxon>Mucoromycotina</taxon>
        <taxon>Mucoromycetes</taxon>
        <taxon>Mucorales</taxon>
        <taxon>Cunninghamellaceae</taxon>
        <taxon>Absidia</taxon>
    </lineage>
</organism>
<name>A0A1X2IEV3_9FUNG</name>
<protein>
    <submittedName>
        <fullName evidence="2">Uncharacterized protein</fullName>
    </submittedName>
</protein>
<accession>A0A1X2IEV3</accession>
<keyword evidence="1" id="KW-0812">Transmembrane</keyword>
<keyword evidence="1" id="KW-1133">Transmembrane helix</keyword>